<sequence length="68" mass="7702">MVGIDKGLKSSYLRPRPVNVPTSYPYLVTQRRQRSLVLKLSKGKLSSMLQDSVRHLETPVSLMFEIVG</sequence>
<organism evidence="1 2">
    <name type="scientific">Peronospora matthiolae</name>
    <dbReference type="NCBI Taxonomy" id="2874970"/>
    <lineage>
        <taxon>Eukaryota</taxon>
        <taxon>Sar</taxon>
        <taxon>Stramenopiles</taxon>
        <taxon>Oomycota</taxon>
        <taxon>Peronosporomycetes</taxon>
        <taxon>Peronosporales</taxon>
        <taxon>Peronosporaceae</taxon>
        <taxon>Peronospora</taxon>
    </lineage>
</organism>
<name>A0AAV1VIX0_9STRA</name>
<dbReference type="Proteomes" id="UP001162060">
    <property type="component" value="Unassembled WGS sequence"/>
</dbReference>
<dbReference type="EMBL" id="CAKLBY020000340">
    <property type="protein sequence ID" value="CAK7946049.1"/>
    <property type="molecule type" value="Genomic_DNA"/>
</dbReference>
<evidence type="ECO:0008006" key="3">
    <source>
        <dbReference type="Google" id="ProtNLM"/>
    </source>
</evidence>
<comment type="caution">
    <text evidence="1">The sequence shown here is derived from an EMBL/GenBank/DDBJ whole genome shotgun (WGS) entry which is preliminary data.</text>
</comment>
<accession>A0AAV1VIX0</accession>
<dbReference type="AlphaFoldDB" id="A0AAV1VIX0"/>
<gene>
    <name evidence="1" type="ORF">PM001_LOCUS31199</name>
</gene>
<protein>
    <recommendedName>
        <fullName evidence="3">Ribosomal protein S10</fullName>
    </recommendedName>
</protein>
<evidence type="ECO:0000313" key="1">
    <source>
        <dbReference type="EMBL" id="CAK7946049.1"/>
    </source>
</evidence>
<reference evidence="1" key="1">
    <citation type="submission" date="2024-01" db="EMBL/GenBank/DDBJ databases">
        <authorList>
            <person name="Webb A."/>
        </authorList>
    </citation>
    <scope>NUCLEOTIDE SEQUENCE</scope>
    <source>
        <strain evidence="1">Pm1</strain>
    </source>
</reference>
<evidence type="ECO:0000313" key="2">
    <source>
        <dbReference type="Proteomes" id="UP001162060"/>
    </source>
</evidence>
<proteinExistence type="predicted"/>